<dbReference type="InterPro" id="IPR000504">
    <property type="entry name" value="RRM_dom"/>
</dbReference>
<dbReference type="EMBL" id="CAICTM010000142">
    <property type="protein sequence ID" value="CAB9502706.1"/>
    <property type="molecule type" value="Genomic_DNA"/>
</dbReference>
<evidence type="ECO:0000256" key="1">
    <source>
        <dbReference type="PROSITE-ProRule" id="PRU00176"/>
    </source>
</evidence>
<feature type="compositionally biased region" description="Polar residues" evidence="2">
    <location>
        <begin position="223"/>
        <end position="251"/>
    </location>
</feature>
<dbReference type="AlphaFoldDB" id="A0A9N8H6E1"/>
<proteinExistence type="predicted"/>
<dbReference type="InterPro" id="IPR053931">
    <property type="entry name" value="RapZ_C"/>
</dbReference>
<feature type="region of interest" description="Disordered" evidence="2">
    <location>
        <begin position="223"/>
        <end position="259"/>
    </location>
</feature>
<keyword evidence="5" id="KW-1185">Reference proteome</keyword>
<feature type="domain" description="RRM" evidence="3">
    <location>
        <begin position="27"/>
        <end position="105"/>
    </location>
</feature>
<dbReference type="Proteomes" id="UP001153069">
    <property type="component" value="Unassembled WGS sequence"/>
</dbReference>
<feature type="region of interest" description="Disordered" evidence="2">
    <location>
        <begin position="98"/>
        <end position="184"/>
    </location>
</feature>
<evidence type="ECO:0000259" key="3">
    <source>
        <dbReference type="PROSITE" id="PS50102"/>
    </source>
</evidence>
<name>A0A9N8H6E1_9STRA</name>
<dbReference type="SUPFAM" id="SSF54928">
    <property type="entry name" value="RNA-binding domain, RBD"/>
    <property type="match status" value="1"/>
</dbReference>
<evidence type="ECO:0000313" key="4">
    <source>
        <dbReference type="EMBL" id="CAB9502706.1"/>
    </source>
</evidence>
<feature type="compositionally biased region" description="Low complexity" evidence="2">
    <location>
        <begin position="158"/>
        <end position="180"/>
    </location>
</feature>
<gene>
    <name evidence="4" type="ORF">SEMRO_143_G066800.1</name>
</gene>
<feature type="region of interest" description="Disordered" evidence="2">
    <location>
        <begin position="1"/>
        <end position="24"/>
    </location>
</feature>
<evidence type="ECO:0000313" key="5">
    <source>
        <dbReference type="Proteomes" id="UP001153069"/>
    </source>
</evidence>
<dbReference type="PROSITE" id="PS50102">
    <property type="entry name" value="RRM"/>
    <property type="match status" value="1"/>
</dbReference>
<keyword evidence="1" id="KW-0694">RNA-binding</keyword>
<evidence type="ECO:0000256" key="2">
    <source>
        <dbReference type="SAM" id="MobiDB-lite"/>
    </source>
</evidence>
<feature type="compositionally biased region" description="Polar residues" evidence="2">
    <location>
        <begin position="111"/>
        <end position="135"/>
    </location>
</feature>
<sequence>MMTTVSASDEFQAPKSKKRSSDAKNLPRVYVGNLPASQDGLEADLRTIIQDAAGLQVDGVVHANKKSGGHAFISCHSNKDIDAVISALNQCSCQGKTLVAQRERKPKKNQGNKGPQGNRGFQGNKNKSKGSSFGNISKGPSFGVSSWSKPRQHNQRDVSPTSTTMVPPPNDTDNTTDPTDAVSGIISGEMNTACATGNQDTVLNTALASLAVMSMLAPVMDQETTTISSSQEQDTTSRDAATSNDNASEEVTTLDDFKSRCQKPLSELLADYGEEDPEWQSMQPQQVEAQPANPVATEENQQPETVDAAATPTNNGNNQLGRKGKAPIHVEFVSFGYTNGAPGAIRNGWHHAQPLPVFDCRDLPTVPHYMEWRDGVSGFVQRSLLGEPAVRDMANKVKEQTFEALVEAIHEGGHGYVSPLQMKVYVASESGRHRSVVVCEQAAKWLRHLLRMNENNRISCPVSVGTRHPNVVRIKRNDKGSLKREDMGSDW</sequence>
<dbReference type="Pfam" id="PF22740">
    <property type="entry name" value="PapZ_C"/>
    <property type="match status" value="1"/>
</dbReference>
<dbReference type="OrthoDB" id="48736at2759"/>
<reference evidence="4" key="1">
    <citation type="submission" date="2020-06" db="EMBL/GenBank/DDBJ databases">
        <authorList>
            <consortium name="Plant Systems Biology data submission"/>
        </authorList>
    </citation>
    <scope>NUCLEOTIDE SEQUENCE</scope>
    <source>
        <strain evidence="4">D6</strain>
    </source>
</reference>
<dbReference type="InterPro" id="IPR035979">
    <property type="entry name" value="RBD_domain_sf"/>
</dbReference>
<protein>
    <recommendedName>
        <fullName evidence="3">RRM domain-containing protein</fullName>
    </recommendedName>
</protein>
<feature type="compositionally biased region" description="Polar residues" evidence="2">
    <location>
        <begin position="311"/>
        <end position="320"/>
    </location>
</feature>
<dbReference type="Gene3D" id="3.30.70.330">
    <property type="match status" value="1"/>
</dbReference>
<dbReference type="InterPro" id="IPR012677">
    <property type="entry name" value="Nucleotide-bd_a/b_plait_sf"/>
</dbReference>
<organism evidence="4 5">
    <name type="scientific">Seminavis robusta</name>
    <dbReference type="NCBI Taxonomy" id="568900"/>
    <lineage>
        <taxon>Eukaryota</taxon>
        <taxon>Sar</taxon>
        <taxon>Stramenopiles</taxon>
        <taxon>Ochrophyta</taxon>
        <taxon>Bacillariophyta</taxon>
        <taxon>Bacillariophyceae</taxon>
        <taxon>Bacillariophycidae</taxon>
        <taxon>Naviculales</taxon>
        <taxon>Naviculaceae</taxon>
        <taxon>Seminavis</taxon>
    </lineage>
</organism>
<comment type="caution">
    <text evidence="4">The sequence shown here is derived from an EMBL/GenBank/DDBJ whole genome shotgun (WGS) entry which is preliminary data.</text>
</comment>
<accession>A0A9N8H6E1</accession>
<feature type="region of interest" description="Disordered" evidence="2">
    <location>
        <begin position="277"/>
        <end position="323"/>
    </location>
</feature>
<dbReference type="GO" id="GO:0003723">
    <property type="term" value="F:RNA binding"/>
    <property type="evidence" value="ECO:0007669"/>
    <property type="project" value="UniProtKB-UniRule"/>
</dbReference>